<comment type="caution">
    <text evidence="1">The sequence shown here is derived from an EMBL/GenBank/DDBJ whole genome shotgun (WGS) entry which is preliminary data.</text>
</comment>
<dbReference type="EMBL" id="JAUCDY010000011">
    <property type="protein sequence ID" value="MDM7858421.1"/>
    <property type="molecule type" value="Genomic_DNA"/>
</dbReference>
<accession>A0ABT7SQF8</accession>
<proteinExistence type="predicted"/>
<keyword evidence="2" id="KW-1185">Reference proteome</keyword>
<gene>
    <name evidence="1" type="ORF">QEZ41_09070</name>
</gene>
<dbReference type="RefSeq" id="WP_289411127.1">
    <property type="nucleotide sequence ID" value="NZ_JAUCDY010000011.1"/>
</dbReference>
<reference evidence="1 2" key="1">
    <citation type="submission" date="2023-06" db="EMBL/GenBank/DDBJ databases">
        <title>Thiopseudomonas sp. CY1220 draft genome sequence.</title>
        <authorList>
            <person name="Zhao G."/>
            <person name="An M."/>
        </authorList>
    </citation>
    <scope>NUCLEOTIDE SEQUENCE [LARGE SCALE GENOMIC DNA]</scope>
    <source>
        <strain evidence="1 2">CY1220</strain>
    </source>
</reference>
<protein>
    <submittedName>
        <fullName evidence="1">Uncharacterized protein</fullName>
    </submittedName>
</protein>
<organism evidence="1 2">
    <name type="scientific">Thiopseudomonas acetoxidans</name>
    <dbReference type="NCBI Taxonomy" id="3041622"/>
    <lineage>
        <taxon>Bacteria</taxon>
        <taxon>Pseudomonadati</taxon>
        <taxon>Pseudomonadota</taxon>
        <taxon>Gammaproteobacteria</taxon>
        <taxon>Pseudomonadales</taxon>
        <taxon>Pseudomonadaceae</taxon>
        <taxon>Thiopseudomonas</taxon>
    </lineage>
</organism>
<dbReference type="Proteomes" id="UP001241056">
    <property type="component" value="Unassembled WGS sequence"/>
</dbReference>
<sequence length="65" mass="7198">MFSLIVLLVCAPLIVNQWLRYSGHEANQAAMLPFADNLSQARRVEQETGLVCVPDRLALQTSLDA</sequence>
<evidence type="ECO:0000313" key="2">
    <source>
        <dbReference type="Proteomes" id="UP001241056"/>
    </source>
</evidence>
<name>A0ABT7SQF8_9GAMM</name>
<evidence type="ECO:0000313" key="1">
    <source>
        <dbReference type="EMBL" id="MDM7858421.1"/>
    </source>
</evidence>